<dbReference type="GO" id="GO:0005886">
    <property type="term" value="C:plasma membrane"/>
    <property type="evidence" value="ECO:0007669"/>
    <property type="project" value="UniProtKB-SubCell"/>
</dbReference>
<name>A0A1G2HET9_9BACT</name>
<evidence type="ECO:0000259" key="8">
    <source>
        <dbReference type="PROSITE" id="PS50928"/>
    </source>
</evidence>
<dbReference type="PANTHER" id="PTHR43386">
    <property type="entry name" value="OLIGOPEPTIDE TRANSPORT SYSTEM PERMEASE PROTEIN APPC"/>
    <property type="match status" value="1"/>
</dbReference>
<dbReference type="CDD" id="cd06261">
    <property type="entry name" value="TM_PBP2"/>
    <property type="match status" value="1"/>
</dbReference>
<evidence type="ECO:0000256" key="4">
    <source>
        <dbReference type="ARBA" id="ARBA00022692"/>
    </source>
</evidence>
<feature type="transmembrane region" description="Helical" evidence="7">
    <location>
        <begin position="133"/>
        <end position="151"/>
    </location>
</feature>
<dbReference type="Pfam" id="PF00528">
    <property type="entry name" value="BPD_transp_1"/>
    <property type="match status" value="1"/>
</dbReference>
<keyword evidence="6 7" id="KW-0472">Membrane</keyword>
<dbReference type="PANTHER" id="PTHR43386:SF1">
    <property type="entry name" value="D,D-DIPEPTIDE TRANSPORT SYSTEM PERMEASE PROTEIN DDPC-RELATED"/>
    <property type="match status" value="1"/>
</dbReference>
<dbReference type="EMBL" id="MHOH01000009">
    <property type="protein sequence ID" value="OGZ61002.1"/>
    <property type="molecule type" value="Genomic_DNA"/>
</dbReference>
<evidence type="ECO:0000313" key="10">
    <source>
        <dbReference type="Proteomes" id="UP000178835"/>
    </source>
</evidence>
<gene>
    <name evidence="9" type="ORF">A2919_00685</name>
</gene>
<dbReference type="PROSITE" id="PS50928">
    <property type="entry name" value="ABC_TM1"/>
    <property type="match status" value="1"/>
</dbReference>
<evidence type="ECO:0000313" key="9">
    <source>
        <dbReference type="EMBL" id="OGZ61002.1"/>
    </source>
</evidence>
<organism evidence="9 10">
    <name type="scientific">Candidatus Spechtbacteria bacterium RIFCSPLOWO2_01_FULL_43_12</name>
    <dbReference type="NCBI Taxonomy" id="1802162"/>
    <lineage>
        <taxon>Bacteria</taxon>
        <taxon>Candidatus Spechtiibacteriota</taxon>
    </lineage>
</organism>
<protein>
    <recommendedName>
        <fullName evidence="8">ABC transmembrane type-1 domain-containing protein</fullName>
    </recommendedName>
</protein>
<evidence type="ECO:0000256" key="7">
    <source>
        <dbReference type="RuleBase" id="RU363032"/>
    </source>
</evidence>
<feature type="transmembrane region" description="Helical" evidence="7">
    <location>
        <begin position="171"/>
        <end position="190"/>
    </location>
</feature>
<keyword evidence="5 7" id="KW-1133">Transmembrane helix</keyword>
<dbReference type="InterPro" id="IPR035906">
    <property type="entry name" value="MetI-like_sf"/>
</dbReference>
<evidence type="ECO:0000256" key="6">
    <source>
        <dbReference type="ARBA" id="ARBA00023136"/>
    </source>
</evidence>
<evidence type="ECO:0000256" key="3">
    <source>
        <dbReference type="ARBA" id="ARBA00022475"/>
    </source>
</evidence>
<evidence type="ECO:0000256" key="1">
    <source>
        <dbReference type="ARBA" id="ARBA00004651"/>
    </source>
</evidence>
<comment type="subcellular location">
    <subcellularLocation>
        <location evidence="1 7">Cell membrane</location>
        <topology evidence="1 7">Multi-pass membrane protein</topology>
    </subcellularLocation>
</comment>
<keyword evidence="2 7" id="KW-0813">Transport</keyword>
<feature type="domain" description="ABC transmembrane type-1" evidence="8">
    <location>
        <begin position="87"/>
        <end position="304"/>
    </location>
</feature>
<sequence>MEKVSATAEMSKRKRSVLSELFFLMWKDRLARPAMVYIALFFALGILSFFWSGDYAAQNLAEARQGPSLGHWFGTDILGRDMFTRVLYAARITGVLVIMTALLGGMPLAIALGVIAGYFGGKAEAIIMRIGEIFIGIPTLLFILLFTAIARPRYDDLIFNLGPVGEWVIKTGVADLALIFLVTSMIFWVGPARMYRSQVMSIRDSAFVESAKMLGASNGRIIFRHILPQLYTYIAHSALLMFAGVIGTEIALSFFGIGIRAPHPSFGAMFSETASSRILNSMPHLVVIPGLIVGLFLFSILFLELRLTRILASEHEREAS</sequence>
<dbReference type="GO" id="GO:0055085">
    <property type="term" value="P:transmembrane transport"/>
    <property type="evidence" value="ECO:0007669"/>
    <property type="project" value="InterPro"/>
</dbReference>
<dbReference type="AlphaFoldDB" id="A0A1G2HET9"/>
<dbReference type="Proteomes" id="UP000178835">
    <property type="component" value="Unassembled WGS sequence"/>
</dbReference>
<feature type="transmembrane region" description="Helical" evidence="7">
    <location>
        <begin position="281"/>
        <end position="303"/>
    </location>
</feature>
<keyword evidence="4 7" id="KW-0812">Transmembrane</keyword>
<accession>A0A1G2HET9</accession>
<dbReference type="InterPro" id="IPR050366">
    <property type="entry name" value="BP-dependent_transpt_permease"/>
</dbReference>
<evidence type="ECO:0000256" key="5">
    <source>
        <dbReference type="ARBA" id="ARBA00022989"/>
    </source>
</evidence>
<evidence type="ECO:0000256" key="2">
    <source>
        <dbReference type="ARBA" id="ARBA00022448"/>
    </source>
</evidence>
<comment type="caution">
    <text evidence="9">The sequence shown here is derived from an EMBL/GenBank/DDBJ whole genome shotgun (WGS) entry which is preliminary data.</text>
</comment>
<reference evidence="9 10" key="1">
    <citation type="journal article" date="2016" name="Nat. Commun.">
        <title>Thousands of microbial genomes shed light on interconnected biogeochemical processes in an aquifer system.</title>
        <authorList>
            <person name="Anantharaman K."/>
            <person name="Brown C.T."/>
            <person name="Hug L.A."/>
            <person name="Sharon I."/>
            <person name="Castelle C.J."/>
            <person name="Probst A.J."/>
            <person name="Thomas B.C."/>
            <person name="Singh A."/>
            <person name="Wilkins M.J."/>
            <person name="Karaoz U."/>
            <person name="Brodie E.L."/>
            <person name="Williams K.H."/>
            <person name="Hubbard S.S."/>
            <person name="Banfield J.F."/>
        </authorList>
    </citation>
    <scope>NUCLEOTIDE SEQUENCE [LARGE SCALE GENOMIC DNA]</scope>
</reference>
<feature type="transmembrane region" description="Helical" evidence="7">
    <location>
        <begin position="230"/>
        <end position="261"/>
    </location>
</feature>
<feature type="transmembrane region" description="Helical" evidence="7">
    <location>
        <begin position="88"/>
        <end position="121"/>
    </location>
</feature>
<dbReference type="SUPFAM" id="SSF161098">
    <property type="entry name" value="MetI-like"/>
    <property type="match status" value="1"/>
</dbReference>
<feature type="transmembrane region" description="Helical" evidence="7">
    <location>
        <begin position="34"/>
        <end position="51"/>
    </location>
</feature>
<proteinExistence type="inferred from homology"/>
<dbReference type="Gene3D" id="1.10.3720.10">
    <property type="entry name" value="MetI-like"/>
    <property type="match status" value="1"/>
</dbReference>
<keyword evidence="3" id="KW-1003">Cell membrane</keyword>
<dbReference type="InterPro" id="IPR000515">
    <property type="entry name" value="MetI-like"/>
</dbReference>
<comment type="similarity">
    <text evidence="7">Belongs to the binding-protein-dependent transport system permease family.</text>
</comment>